<evidence type="ECO:0000256" key="5">
    <source>
        <dbReference type="ARBA" id="ARBA00023163"/>
    </source>
</evidence>
<organism evidence="10 11">
    <name type="scientific">Sphagnum troendelagicum</name>
    <dbReference type="NCBI Taxonomy" id="128251"/>
    <lineage>
        <taxon>Eukaryota</taxon>
        <taxon>Viridiplantae</taxon>
        <taxon>Streptophyta</taxon>
        <taxon>Embryophyta</taxon>
        <taxon>Bryophyta</taxon>
        <taxon>Sphagnophytina</taxon>
        <taxon>Sphagnopsida</taxon>
        <taxon>Sphagnales</taxon>
        <taxon>Sphagnaceae</taxon>
        <taxon>Sphagnum</taxon>
    </lineage>
</organism>
<dbReference type="InterPro" id="IPR036955">
    <property type="entry name" value="AP2/ERF_dom_sf"/>
</dbReference>
<protein>
    <recommendedName>
        <fullName evidence="9">AP2/ERF domain-containing protein</fullName>
    </recommendedName>
</protein>
<comment type="subcellular location">
    <subcellularLocation>
        <location evidence="1">Nucleus</location>
    </subcellularLocation>
</comment>
<evidence type="ECO:0000256" key="6">
    <source>
        <dbReference type="ARBA" id="ARBA00023242"/>
    </source>
</evidence>
<evidence type="ECO:0000259" key="9">
    <source>
        <dbReference type="PROSITE" id="PS51032"/>
    </source>
</evidence>
<evidence type="ECO:0000313" key="10">
    <source>
        <dbReference type="EMBL" id="CAK9196291.1"/>
    </source>
</evidence>
<evidence type="ECO:0000256" key="3">
    <source>
        <dbReference type="ARBA" id="ARBA00023125"/>
    </source>
</evidence>
<feature type="domain" description="AP2/ERF" evidence="9">
    <location>
        <begin position="279"/>
        <end position="343"/>
    </location>
</feature>
<accession>A0ABP0TGT1</accession>
<dbReference type="SMART" id="SM00380">
    <property type="entry name" value="AP2"/>
    <property type="match status" value="1"/>
</dbReference>
<evidence type="ECO:0000313" key="11">
    <source>
        <dbReference type="Proteomes" id="UP001497512"/>
    </source>
</evidence>
<comment type="similarity">
    <text evidence="7">Belongs to the AP2/ERF transcription factor family. ERF subfamily.</text>
</comment>
<keyword evidence="11" id="KW-1185">Reference proteome</keyword>
<evidence type="ECO:0000256" key="2">
    <source>
        <dbReference type="ARBA" id="ARBA00023015"/>
    </source>
</evidence>
<dbReference type="EMBL" id="OZ019903">
    <property type="protein sequence ID" value="CAK9196291.1"/>
    <property type="molecule type" value="Genomic_DNA"/>
</dbReference>
<dbReference type="InterPro" id="IPR016177">
    <property type="entry name" value="DNA-bd_dom_sf"/>
</dbReference>
<keyword evidence="6" id="KW-0539">Nucleus</keyword>
<feature type="region of interest" description="Disordered" evidence="8">
    <location>
        <begin position="202"/>
        <end position="277"/>
    </location>
</feature>
<keyword evidence="3" id="KW-0238">DNA-binding</keyword>
<evidence type="ECO:0000256" key="1">
    <source>
        <dbReference type="ARBA" id="ARBA00004123"/>
    </source>
</evidence>
<evidence type="ECO:0000256" key="7">
    <source>
        <dbReference type="ARBA" id="ARBA00024343"/>
    </source>
</evidence>
<dbReference type="Gene3D" id="3.30.730.10">
    <property type="entry name" value="AP2/ERF domain"/>
    <property type="match status" value="1"/>
</dbReference>
<dbReference type="PANTHER" id="PTHR31839">
    <property type="entry name" value="DEHYDRATION-RESPONSIVE ELEMENT-BINDING PROTEIN 1D"/>
    <property type="match status" value="1"/>
</dbReference>
<dbReference type="SUPFAM" id="SSF54171">
    <property type="entry name" value="DNA-binding domain"/>
    <property type="match status" value="1"/>
</dbReference>
<keyword evidence="2" id="KW-0805">Transcription regulation</keyword>
<sequence length="651" mass="70177">MPDHFVSPSNRRSKQLRDQTSTCPRCGCAADISSSEHSICSNCSSLLLPDGQASAILISPHDLTTSSTKSSVDKAAGGGGSAVLSCDHLAVASTKPEAVEYRHGTSGHEGEAYSIFNTTISKPAAAAAIVEGLETATRTRADTRCTAEQVAPTQQPISLTDLFRVVSSCASARELVTRRADEIAACTDIELESRPAAAFRNVPRCRRSSSTSSTPAGQKRPERSCRMKRSSSVKLREKNVRAGPAAPVSEVDAALRSSSGTNETRTRRTKWSKSESEHKFYGVRTRRGVRGFLVEIRPQKWKNTIWLGTYDTPMEAAAAYDAGVFYTDKPKKKYNLIQYLKFPFPPLPPHLDVRSSSPAVKNEVKVFVKKQAILASKMVKEHANRSSAAVGYGSSIDGVQAGMEARSASRPPTVLQQAASLAGASDLQLLQAPIVNARLVDTVPESTGFSSAAATLGLHGSCNRDSDFEMDQLAGIFFCGPSLQQYRCGLPMDQLEPATAIWSQADEPSWQRLGGGCDDLIPVIKNISPCSLLQQDDHHLLQQDEFAAHEFKCQPTSAIAAATTSSNLGMLQAAAAGSTTATCSMICNNYNSHGIRMGSGTSTMFNLVQQDSSTVDFSCIAVQNYLQQQEAAEMEFDNSNMDLFTQLMTSW</sequence>
<dbReference type="Proteomes" id="UP001497512">
    <property type="component" value="Chromosome 11"/>
</dbReference>
<evidence type="ECO:0000256" key="8">
    <source>
        <dbReference type="SAM" id="MobiDB-lite"/>
    </source>
</evidence>
<dbReference type="PANTHER" id="PTHR31839:SF2">
    <property type="entry name" value="DEHYDRATION-RESPONSIVE ELEMENT-BINDING PROTEIN 1D"/>
    <property type="match status" value="1"/>
</dbReference>
<evidence type="ECO:0000256" key="4">
    <source>
        <dbReference type="ARBA" id="ARBA00023159"/>
    </source>
</evidence>
<gene>
    <name evidence="10" type="ORF">CSSPTR1EN2_LOCUS3400</name>
</gene>
<dbReference type="PROSITE" id="PS51032">
    <property type="entry name" value="AP2_ERF"/>
    <property type="match status" value="1"/>
</dbReference>
<name>A0ABP0TGT1_9BRYO</name>
<dbReference type="InterPro" id="IPR001471">
    <property type="entry name" value="AP2/ERF_dom"/>
</dbReference>
<keyword evidence="4" id="KW-0010">Activator</keyword>
<dbReference type="InterPro" id="IPR045277">
    <property type="entry name" value="DRE1A-I"/>
</dbReference>
<reference evidence="10" key="1">
    <citation type="submission" date="2024-02" db="EMBL/GenBank/DDBJ databases">
        <authorList>
            <consortium name="ELIXIR-Norway"/>
            <consortium name="Elixir Norway"/>
        </authorList>
    </citation>
    <scope>NUCLEOTIDE SEQUENCE</scope>
</reference>
<keyword evidence="5" id="KW-0804">Transcription</keyword>
<proteinExistence type="inferred from homology"/>